<dbReference type="EMBL" id="QVXO01000027">
    <property type="protein sequence ID" value="RPJ90360.1"/>
    <property type="molecule type" value="Genomic_DNA"/>
</dbReference>
<dbReference type="AlphaFoldDB" id="A0A424WAZ3"/>
<evidence type="ECO:0000313" key="3">
    <source>
        <dbReference type="Proteomes" id="UP000285324"/>
    </source>
</evidence>
<dbReference type="Proteomes" id="UP000285324">
    <property type="component" value="Unassembled WGS sequence"/>
</dbReference>
<proteinExistence type="predicted"/>
<dbReference type="OrthoDB" id="8596428at2"/>
<keyword evidence="1" id="KW-1133">Transmembrane helix</keyword>
<evidence type="ECO:0000256" key="1">
    <source>
        <dbReference type="SAM" id="Phobius"/>
    </source>
</evidence>
<gene>
    <name evidence="2" type="ORF">DY367_17830</name>
</gene>
<feature type="transmembrane region" description="Helical" evidence="1">
    <location>
        <begin position="7"/>
        <end position="29"/>
    </location>
</feature>
<dbReference type="RefSeq" id="WP_059371908.1">
    <property type="nucleotide sequence ID" value="NZ_CP061008.1"/>
</dbReference>
<protein>
    <recommendedName>
        <fullName evidence="4">DUF2570 domain-containing protein</fullName>
    </recommendedName>
</protein>
<keyword evidence="1" id="KW-0812">Transmembrane</keyword>
<comment type="caution">
    <text evidence="2">The sequence shown here is derived from an EMBL/GenBank/DDBJ whole genome shotgun (WGS) entry which is preliminary data.</text>
</comment>
<evidence type="ECO:0008006" key="4">
    <source>
        <dbReference type="Google" id="ProtNLM"/>
    </source>
</evidence>
<organism evidence="2 3">
    <name type="scientific">Alcaligenes xylosoxydans xylosoxydans</name>
    <name type="common">Achromobacter xylosoxidans</name>
    <dbReference type="NCBI Taxonomy" id="85698"/>
    <lineage>
        <taxon>Bacteria</taxon>
        <taxon>Pseudomonadati</taxon>
        <taxon>Pseudomonadota</taxon>
        <taxon>Betaproteobacteria</taxon>
        <taxon>Burkholderiales</taxon>
        <taxon>Alcaligenaceae</taxon>
        <taxon>Achromobacter</taxon>
    </lineage>
</organism>
<evidence type="ECO:0000313" key="2">
    <source>
        <dbReference type="EMBL" id="RPJ90360.1"/>
    </source>
</evidence>
<sequence length="133" mass="14239">MNASLRALAPYLIGAVLVAAAFLCVRWYGAVQYRAGIDQANADYTLAELTEFQRQTTRLGGISESLEGALAALRGASPKIIERYTRVEVQSPLPAGCRIDAERLRHINEAGRLANSASQPGAVVPASARGDER</sequence>
<name>A0A424WAZ3_ALCXX</name>
<accession>A0A424WAZ3</accession>
<keyword evidence="1" id="KW-0472">Membrane</keyword>
<reference evidence="2 3" key="1">
    <citation type="submission" date="2018-08" db="EMBL/GenBank/DDBJ databases">
        <title>Achromobacter xylosoxidans Genome sequencing and assembly.</title>
        <authorList>
            <person name="Wang R."/>
            <person name="Rensing C."/>
            <person name="Li Y."/>
        </authorList>
    </citation>
    <scope>NUCLEOTIDE SEQUENCE [LARGE SCALE GENOMIC DNA]</scope>
    <source>
        <strain evidence="2 3">GD003A</strain>
    </source>
</reference>